<dbReference type="AlphaFoldDB" id="A0A5M6IGZ5"/>
<dbReference type="InterPro" id="IPR008861">
    <property type="entry name" value="GpX-like"/>
</dbReference>
<organism evidence="1 2">
    <name type="scientific">Roseospira marina</name>
    <dbReference type="NCBI Taxonomy" id="140057"/>
    <lineage>
        <taxon>Bacteria</taxon>
        <taxon>Pseudomonadati</taxon>
        <taxon>Pseudomonadota</taxon>
        <taxon>Alphaproteobacteria</taxon>
        <taxon>Rhodospirillales</taxon>
        <taxon>Rhodospirillaceae</taxon>
        <taxon>Roseospira</taxon>
    </lineage>
</organism>
<dbReference type="EMBL" id="VWPJ01000002">
    <property type="protein sequence ID" value="KAA5606838.1"/>
    <property type="molecule type" value="Genomic_DNA"/>
</dbReference>
<gene>
    <name evidence="1" type="ORF">F1188_02655</name>
</gene>
<evidence type="ECO:0000313" key="2">
    <source>
        <dbReference type="Proteomes" id="UP000324065"/>
    </source>
</evidence>
<keyword evidence="2" id="KW-1185">Reference proteome</keyword>
<name>A0A5M6IGZ5_9PROT</name>
<dbReference type="RefSeq" id="WP_150060849.1">
    <property type="nucleotide sequence ID" value="NZ_JACHII010000003.1"/>
</dbReference>
<proteinExistence type="predicted"/>
<dbReference type="Proteomes" id="UP000324065">
    <property type="component" value="Unassembled WGS sequence"/>
</dbReference>
<evidence type="ECO:0000313" key="1">
    <source>
        <dbReference type="EMBL" id="KAA5606838.1"/>
    </source>
</evidence>
<protein>
    <submittedName>
        <fullName evidence="1">Phage tail protein</fullName>
    </submittedName>
</protein>
<accession>A0A5M6IGZ5</accession>
<reference evidence="1 2" key="1">
    <citation type="submission" date="2019-09" db="EMBL/GenBank/DDBJ databases">
        <title>Genome sequence of Roseospira marina, one of the more divergent members of the non-sulfur purple photosynthetic bacterial family, the Rhodospirillaceae.</title>
        <authorList>
            <person name="Meyer T."/>
            <person name="Kyndt J."/>
        </authorList>
    </citation>
    <scope>NUCLEOTIDE SEQUENCE [LARGE SCALE GENOMIC DNA]</scope>
    <source>
        <strain evidence="1 2">DSM 15113</strain>
    </source>
</reference>
<dbReference type="OrthoDB" id="8759063at2"/>
<dbReference type="Pfam" id="PF05489">
    <property type="entry name" value="Phage_tail_X"/>
    <property type="match status" value="1"/>
</dbReference>
<sequence>MSALYRTRDGDTVDWICWRHYGTASGPVEAVLDANPGLAAYGPSLPAGLLITLPDRAAPAAASVVRIWD</sequence>
<comment type="caution">
    <text evidence="1">The sequence shown here is derived from an EMBL/GenBank/DDBJ whole genome shotgun (WGS) entry which is preliminary data.</text>
</comment>